<gene>
    <name evidence="2" type="ORF">Tfer_0941</name>
</gene>
<reference evidence="3" key="1">
    <citation type="submission" date="2015-07" db="EMBL/GenBank/DDBJ databases">
        <title>Complete Genome of Thermincola ferriacetica strain Z-0001T.</title>
        <authorList>
            <person name="Lusk B."/>
            <person name="Badalamenti J.P."/>
            <person name="Parameswaran P."/>
            <person name="Bond D.R."/>
            <person name="Torres C.I."/>
        </authorList>
    </citation>
    <scope>NUCLEOTIDE SEQUENCE [LARGE SCALE GENOMIC DNA]</scope>
    <source>
        <strain evidence="3">Z-0001</strain>
    </source>
</reference>
<dbReference type="RefSeq" id="WP_052217083.1">
    <property type="nucleotide sequence ID" value="NZ_LGTE01000004.1"/>
</dbReference>
<keyword evidence="3" id="KW-1185">Reference proteome</keyword>
<name>A0A0L6W5L1_9FIRM</name>
<sequence>MIVRNEEKNLARCLLSCIDLIDEIIIPKVAEYKRRIKPAKKRREFRQKKRGGELAEEELW</sequence>
<dbReference type="GO" id="GO:0016740">
    <property type="term" value="F:transferase activity"/>
    <property type="evidence" value="ECO:0007669"/>
    <property type="project" value="UniProtKB-KW"/>
</dbReference>
<evidence type="ECO:0000256" key="1">
    <source>
        <dbReference type="SAM" id="MobiDB-lite"/>
    </source>
</evidence>
<dbReference type="Proteomes" id="UP000037175">
    <property type="component" value="Unassembled WGS sequence"/>
</dbReference>
<keyword evidence="2" id="KW-0808">Transferase</keyword>
<feature type="compositionally biased region" description="Basic residues" evidence="1">
    <location>
        <begin position="40"/>
        <end position="49"/>
    </location>
</feature>
<feature type="region of interest" description="Disordered" evidence="1">
    <location>
        <begin position="40"/>
        <end position="60"/>
    </location>
</feature>
<evidence type="ECO:0000313" key="2">
    <source>
        <dbReference type="EMBL" id="KNZ70379.1"/>
    </source>
</evidence>
<organism evidence="2 3">
    <name type="scientific">Thermincola ferriacetica</name>
    <dbReference type="NCBI Taxonomy" id="281456"/>
    <lineage>
        <taxon>Bacteria</taxon>
        <taxon>Bacillati</taxon>
        <taxon>Bacillota</taxon>
        <taxon>Clostridia</taxon>
        <taxon>Eubacteriales</taxon>
        <taxon>Thermincolaceae</taxon>
        <taxon>Thermincola</taxon>
    </lineage>
</organism>
<comment type="caution">
    <text evidence="2">The sequence shown here is derived from an EMBL/GenBank/DDBJ whole genome shotgun (WGS) entry which is preliminary data.</text>
</comment>
<dbReference type="AlphaFoldDB" id="A0A0L6W5L1"/>
<accession>A0A0L6W5L1</accession>
<proteinExistence type="predicted"/>
<protein>
    <submittedName>
        <fullName evidence="2">Family 2 glycosyl transferase</fullName>
    </submittedName>
</protein>
<evidence type="ECO:0000313" key="3">
    <source>
        <dbReference type="Proteomes" id="UP000037175"/>
    </source>
</evidence>
<dbReference type="EMBL" id="LGTE01000004">
    <property type="protein sequence ID" value="KNZ70379.1"/>
    <property type="molecule type" value="Genomic_DNA"/>
</dbReference>